<feature type="repeat" description="TPR" evidence="5">
    <location>
        <begin position="760"/>
        <end position="793"/>
    </location>
</feature>
<feature type="repeat" description="TPR" evidence="5">
    <location>
        <begin position="718"/>
        <end position="751"/>
    </location>
</feature>
<organism evidence="9 10">
    <name type="scientific">Enhygromyxa salina</name>
    <dbReference type="NCBI Taxonomy" id="215803"/>
    <lineage>
        <taxon>Bacteria</taxon>
        <taxon>Pseudomonadati</taxon>
        <taxon>Myxococcota</taxon>
        <taxon>Polyangia</taxon>
        <taxon>Nannocystales</taxon>
        <taxon>Nannocystaceae</taxon>
        <taxon>Enhygromyxa</taxon>
    </lineage>
</organism>
<feature type="domain" description="Protein kinase" evidence="8">
    <location>
        <begin position="30"/>
        <end position="331"/>
    </location>
</feature>
<keyword evidence="9" id="KW-0808">Transferase</keyword>
<dbReference type="PROSITE" id="PS00107">
    <property type="entry name" value="PROTEIN_KINASE_ATP"/>
    <property type="match status" value="1"/>
</dbReference>
<feature type="repeat" description="TPR" evidence="5">
    <location>
        <begin position="634"/>
        <end position="667"/>
    </location>
</feature>
<dbReference type="PROSITE" id="PS00108">
    <property type="entry name" value="PROTEIN_KINASE_ST"/>
    <property type="match status" value="1"/>
</dbReference>
<feature type="repeat" description="TPR" evidence="5">
    <location>
        <begin position="848"/>
        <end position="881"/>
    </location>
</feature>
<dbReference type="PANTHER" id="PTHR45641:SF19">
    <property type="entry name" value="NEPHROCYSTIN-3"/>
    <property type="match status" value="1"/>
</dbReference>
<keyword evidence="4 6" id="KW-0067">ATP-binding</keyword>
<dbReference type="PROSITE" id="PS50005">
    <property type="entry name" value="TPR"/>
    <property type="match status" value="6"/>
</dbReference>
<dbReference type="EMBL" id="PVNK01000072">
    <property type="protein sequence ID" value="PRQ03667.1"/>
    <property type="molecule type" value="Genomic_DNA"/>
</dbReference>
<comment type="caution">
    <text evidence="9">The sequence shown here is derived from an EMBL/GenBank/DDBJ whole genome shotgun (WGS) entry which is preliminary data.</text>
</comment>
<evidence type="ECO:0000256" key="2">
    <source>
        <dbReference type="ARBA" id="ARBA00022741"/>
    </source>
</evidence>
<dbReference type="Pfam" id="PF13424">
    <property type="entry name" value="TPR_12"/>
    <property type="match status" value="2"/>
</dbReference>
<dbReference type="InterPro" id="IPR008271">
    <property type="entry name" value="Ser/Thr_kinase_AS"/>
</dbReference>
<dbReference type="InterPro" id="IPR011990">
    <property type="entry name" value="TPR-like_helical_dom_sf"/>
</dbReference>
<dbReference type="InterPro" id="IPR011009">
    <property type="entry name" value="Kinase-like_dom_sf"/>
</dbReference>
<dbReference type="SMART" id="SM00028">
    <property type="entry name" value="TPR"/>
    <property type="match status" value="7"/>
</dbReference>
<dbReference type="OrthoDB" id="9801841at2"/>
<evidence type="ECO:0000259" key="8">
    <source>
        <dbReference type="PROSITE" id="PS50011"/>
    </source>
</evidence>
<sequence length="946" mass="102505">MDETDCADELDGSGIDLDRSGVVVMKIARYPILRKLGEGAMGVVFAAYDELLDRKLAIKLLRPRKRKQDGTRLLREAQGLARLSHANVVQIYEIGEYEGAVFMAMEFVAGQTLGAWLEAEPRSRAEILAAFTAAGRGLAAAHAARLVHRDFKPDNVMVGADGQVKVMDFGLVRAEGSPAPATTSTNTGTELDHSSGELLSDETLPSLNTSQSSLGLDLTKSGSVLGTPAYMAPEQHLGQATDARSDQFSFCVALWQALYGVRPFLGDTIPALTFNVLRGKVSEPPREAEVPTWLRQVLERGLSLEPDQRWPSIDALLAALADDPTRRRPAILAGVGSLLAVVAVVGGGWSWQRAEQARARAARDAAIATCTEHGRSVEAVWNDELAAQTERAFTATKLAFAPDAWTRTRAGLDAYARSWAQARAQLCVEAEVEGSRDAETSARALSCLDERRAALRSLAALLAEADDARVLQAVYSVAQLPLVSDCSDPRKLAHLHPLPEDPKTRAQVEELRERLVEVEALQTMGEHERATAELRGLLDEAEALAWPPLIAAVEYRVAALASKAGDYTASRAAGERALFMAASSGDDVLAADAAVALVYGIGVGLELPEDGLRMAKLAEVLISRTDGSGSLLDATLHVNIGAIHDHQGDLDGALVDFERALEIQEALLPPAHPSTSVAVSNIGTIHARRGRNDEAIVYFERALAMREASLPAGHPRLAVAYENVGNIYSFQAKYDQAQRYIERALAINEANLPAEHRDIARSLANLGNVHYFREDYEQALAYYRRTLAIRTATLGRDHVMVGTAHKHVGLALIELEDYDGAIEQMRRALEINEASFGPDDPRYGPKLSDSYENLGNALRNAGQYAEAIRSLERALELRVAHESPPLTVAGAQWYLAHALWDGAQKRRDEAIELMRACHAAYAEQGSVEDAEEAAAWLRKRGAAPSG</sequence>
<dbReference type="GO" id="GO:0005524">
    <property type="term" value="F:ATP binding"/>
    <property type="evidence" value="ECO:0007669"/>
    <property type="project" value="UniProtKB-UniRule"/>
</dbReference>
<dbReference type="Pfam" id="PF00069">
    <property type="entry name" value="Pkinase"/>
    <property type="match status" value="1"/>
</dbReference>
<dbReference type="PROSITE" id="PS50011">
    <property type="entry name" value="PROTEIN_KINASE_DOM"/>
    <property type="match status" value="1"/>
</dbReference>
<dbReference type="PROSITE" id="PS50293">
    <property type="entry name" value="TPR_REGION"/>
    <property type="match status" value="1"/>
</dbReference>
<dbReference type="GO" id="GO:0004674">
    <property type="term" value="F:protein serine/threonine kinase activity"/>
    <property type="evidence" value="ECO:0007669"/>
    <property type="project" value="UniProtKB-EC"/>
</dbReference>
<dbReference type="CDD" id="cd14014">
    <property type="entry name" value="STKc_PknB_like"/>
    <property type="match status" value="1"/>
</dbReference>
<dbReference type="SUPFAM" id="SSF48452">
    <property type="entry name" value="TPR-like"/>
    <property type="match status" value="1"/>
</dbReference>
<keyword evidence="3 5" id="KW-0802">TPR repeat</keyword>
<evidence type="ECO:0000256" key="5">
    <source>
        <dbReference type="PROSITE-ProRule" id="PRU00339"/>
    </source>
</evidence>
<feature type="binding site" evidence="6">
    <location>
        <position position="65"/>
    </location>
    <ligand>
        <name>ATP</name>
        <dbReference type="ChEBI" id="CHEBI:30616"/>
    </ligand>
</feature>
<dbReference type="AlphaFoldDB" id="A0A2S9YEY7"/>
<dbReference type="SUPFAM" id="SSF56112">
    <property type="entry name" value="Protein kinase-like (PK-like)"/>
    <property type="match status" value="1"/>
</dbReference>
<dbReference type="Gene3D" id="3.30.200.20">
    <property type="entry name" value="Phosphorylase Kinase, domain 1"/>
    <property type="match status" value="1"/>
</dbReference>
<keyword evidence="10" id="KW-1185">Reference proteome</keyword>
<dbReference type="PANTHER" id="PTHR45641">
    <property type="entry name" value="TETRATRICOPEPTIDE REPEAT PROTEIN (AFU_ORTHOLOGUE AFUA_6G03870)"/>
    <property type="match status" value="1"/>
</dbReference>
<dbReference type="Pfam" id="PF13374">
    <property type="entry name" value="TPR_10"/>
    <property type="match status" value="2"/>
</dbReference>
<feature type="repeat" description="TPR" evidence="5">
    <location>
        <begin position="802"/>
        <end position="835"/>
    </location>
</feature>
<dbReference type="InterPro" id="IPR000719">
    <property type="entry name" value="Prot_kinase_dom"/>
</dbReference>
<keyword evidence="1" id="KW-0677">Repeat</keyword>
<keyword evidence="9" id="KW-0418">Kinase</keyword>
<reference evidence="9 10" key="1">
    <citation type="submission" date="2018-03" db="EMBL/GenBank/DDBJ databases">
        <title>Draft Genome Sequences of the Obligatory Marine Myxobacteria Enhygromyxa salina SWB005.</title>
        <authorList>
            <person name="Poehlein A."/>
            <person name="Moghaddam J.A."/>
            <person name="Harms H."/>
            <person name="Alanjari M."/>
            <person name="Koenig G.M."/>
            <person name="Daniel R."/>
            <person name="Schaeberle T.F."/>
        </authorList>
    </citation>
    <scope>NUCLEOTIDE SEQUENCE [LARGE SCALE GENOMIC DNA]</scope>
    <source>
        <strain evidence="9 10">SWB005</strain>
    </source>
</reference>
<dbReference type="Proteomes" id="UP000237968">
    <property type="component" value="Unassembled WGS sequence"/>
</dbReference>
<dbReference type="RefSeq" id="WP_106390837.1">
    <property type="nucleotide sequence ID" value="NZ_PVNK01000072.1"/>
</dbReference>
<accession>A0A2S9YEY7</accession>
<evidence type="ECO:0000256" key="3">
    <source>
        <dbReference type="ARBA" id="ARBA00022803"/>
    </source>
</evidence>
<gene>
    <name evidence="9" type="primary">spk1_5</name>
    <name evidence="9" type="ORF">ENSA5_13600</name>
</gene>
<evidence type="ECO:0000256" key="4">
    <source>
        <dbReference type="ARBA" id="ARBA00022840"/>
    </source>
</evidence>
<feature type="compositionally biased region" description="Polar residues" evidence="7">
    <location>
        <begin position="180"/>
        <end position="189"/>
    </location>
</feature>
<proteinExistence type="predicted"/>
<evidence type="ECO:0000313" key="9">
    <source>
        <dbReference type="EMBL" id="PRQ03667.1"/>
    </source>
</evidence>
<dbReference type="InterPro" id="IPR017441">
    <property type="entry name" value="Protein_kinase_ATP_BS"/>
</dbReference>
<feature type="repeat" description="TPR" evidence="5">
    <location>
        <begin position="676"/>
        <end position="709"/>
    </location>
</feature>
<evidence type="ECO:0000256" key="6">
    <source>
        <dbReference type="PROSITE-ProRule" id="PRU10141"/>
    </source>
</evidence>
<evidence type="ECO:0000256" key="7">
    <source>
        <dbReference type="SAM" id="MobiDB-lite"/>
    </source>
</evidence>
<dbReference type="EC" id="2.7.11.1" evidence="9"/>
<name>A0A2S9YEY7_9BACT</name>
<dbReference type="Gene3D" id="1.10.510.10">
    <property type="entry name" value="Transferase(Phosphotransferase) domain 1"/>
    <property type="match status" value="1"/>
</dbReference>
<feature type="region of interest" description="Disordered" evidence="7">
    <location>
        <begin position="177"/>
        <end position="204"/>
    </location>
</feature>
<dbReference type="SUPFAM" id="SSF81901">
    <property type="entry name" value="HCP-like"/>
    <property type="match status" value="1"/>
</dbReference>
<evidence type="ECO:0000256" key="1">
    <source>
        <dbReference type="ARBA" id="ARBA00022737"/>
    </source>
</evidence>
<keyword evidence="2 6" id="KW-0547">Nucleotide-binding</keyword>
<dbReference type="Gene3D" id="1.25.40.10">
    <property type="entry name" value="Tetratricopeptide repeat domain"/>
    <property type="match status" value="3"/>
</dbReference>
<protein>
    <submittedName>
        <fullName evidence="9">Serine/threonine-protein kinase PK-1</fullName>
        <ecNumber evidence="9">2.7.11.1</ecNumber>
    </submittedName>
</protein>
<dbReference type="InterPro" id="IPR019734">
    <property type="entry name" value="TPR_rpt"/>
</dbReference>
<evidence type="ECO:0000313" key="10">
    <source>
        <dbReference type="Proteomes" id="UP000237968"/>
    </source>
</evidence>